<feature type="region of interest" description="Disordered" evidence="1">
    <location>
        <begin position="1"/>
        <end position="35"/>
    </location>
</feature>
<evidence type="ECO:0000256" key="1">
    <source>
        <dbReference type="SAM" id="MobiDB-lite"/>
    </source>
</evidence>
<accession>A0A645JF74</accession>
<organism evidence="2">
    <name type="scientific">bioreactor metagenome</name>
    <dbReference type="NCBI Taxonomy" id="1076179"/>
    <lineage>
        <taxon>unclassified sequences</taxon>
        <taxon>metagenomes</taxon>
        <taxon>ecological metagenomes</taxon>
    </lineage>
</organism>
<reference evidence="2" key="1">
    <citation type="submission" date="2019-08" db="EMBL/GenBank/DDBJ databases">
        <authorList>
            <person name="Kucharzyk K."/>
            <person name="Murdoch R.W."/>
            <person name="Higgins S."/>
            <person name="Loffler F."/>
        </authorList>
    </citation>
    <scope>NUCLEOTIDE SEQUENCE</scope>
</reference>
<name>A0A645JF74_9ZZZZ</name>
<proteinExistence type="predicted"/>
<dbReference type="EMBL" id="VSSQ01139048">
    <property type="protein sequence ID" value="MPN61842.1"/>
    <property type="molecule type" value="Genomic_DNA"/>
</dbReference>
<sequence>MPKSTTTTPAQEPEINEVDGDPIFHADEEEGEDHE</sequence>
<protein>
    <submittedName>
        <fullName evidence="2">Uncharacterized protein</fullName>
    </submittedName>
</protein>
<evidence type="ECO:0000313" key="2">
    <source>
        <dbReference type="EMBL" id="MPN61842.1"/>
    </source>
</evidence>
<feature type="compositionally biased region" description="Polar residues" evidence="1">
    <location>
        <begin position="1"/>
        <end position="10"/>
    </location>
</feature>
<dbReference type="AlphaFoldDB" id="A0A645JF74"/>
<comment type="caution">
    <text evidence="2">The sequence shown here is derived from an EMBL/GenBank/DDBJ whole genome shotgun (WGS) entry which is preliminary data.</text>
</comment>
<gene>
    <name evidence="2" type="ORF">SDC9_209586</name>
</gene>